<feature type="compositionally biased region" description="Basic and acidic residues" evidence="6">
    <location>
        <begin position="89"/>
        <end position="99"/>
    </location>
</feature>
<dbReference type="OrthoDB" id="277931at2759"/>
<dbReference type="SUPFAM" id="SSF53474">
    <property type="entry name" value="alpha/beta-Hydrolases"/>
    <property type="match status" value="1"/>
</dbReference>
<organism evidence="8 9">
    <name type="scientific">Hapsidospora chrysogenum (strain ATCC 11550 / CBS 779.69 / DSM 880 / IAM 14645 / JCM 23072 / IMI 49137)</name>
    <name type="common">Acremonium chrysogenum</name>
    <dbReference type="NCBI Taxonomy" id="857340"/>
    <lineage>
        <taxon>Eukaryota</taxon>
        <taxon>Fungi</taxon>
        <taxon>Dikarya</taxon>
        <taxon>Ascomycota</taxon>
        <taxon>Pezizomycotina</taxon>
        <taxon>Sordariomycetes</taxon>
        <taxon>Hypocreomycetidae</taxon>
        <taxon>Hypocreales</taxon>
        <taxon>Bionectriaceae</taxon>
        <taxon>Hapsidospora</taxon>
    </lineage>
</organism>
<evidence type="ECO:0000313" key="8">
    <source>
        <dbReference type="EMBL" id="KFH45478.1"/>
    </source>
</evidence>
<reference evidence="9" key="1">
    <citation type="journal article" date="2014" name="Genome Announc.">
        <title>Genome sequence and annotation of Acremonium chrysogenum, producer of the beta-lactam antibiotic cephalosporin C.</title>
        <authorList>
            <person name="Terfehr D."/>
            <person name="Dahlmann T.A."/>
            <person name="Specht T."/>
            <person name="Zadra I."/>
            <person name="Kuernsteiner H."/>
            <person name="Kueck U."/>
        </authorList>
    </citation>
    <scope>NUCLEOTIDE SEQUENCE [LARGE SCALE GENOMIC DNA]</scope>
    <source>
        <strain evidence="9">ATCC 11550 / CBS 779.69 / DSM 880 / IAM 14645 / JCM 23072 / IMI 49137</strain>
    </source>
</reference>
<feature type="region of interest" description="Disordered" evidence="6">
    <location>
        <begin position="247"/>
        <end position="267"/>
    </location>
</feature>
<dbReference type="PANTHER" id="PTHR17920">
    <property type="entry name" value="TRANSMEMBRANE AND COILED-COIL DOMAIN-CONTAINING PROTEIN 4 TMCO4"/>
    <property type="match status" value="1"/>
</dbReference>
<evidence type="ECO:0000256" key="6">
    <source>
        <dbReference type="SAM" id="MobiDB-lite"/>
    </source>
</evidence>
<sequence length="775" mass="85370">MAPLCSDPRQIVITFNPARRQALLRLVDDIVTHMLTKLETPSEDLGLIATDNSNSTPSQSGHSTPKRPDGGSAPQPRPQGTNKPNADGQQDRLTGKSAREAASIQKAAVMHMLDWRKEFMPKLEEIIRVDDDAKIQGERRKRVEEMDKRRLDTPDDGEDLIQLGDVKIDPSEDFFSLQLLYPPIPTRLTSVPQLDRKETLSCILLLLLSTGKYSAHSRTLALYLASSLELPQSFVIREETEIANTLMESSQADEKQKEASMSAETEAAKRRQENKFGRFWKVGLASVAGAAVIGVTGGLAAPLVAGALGGVLGGIGLGGVASFLGIFWMNGALVGALFGAYGAKMTGEMMDSYAKEVEDFKFIPLQEEEAKDPSRKDIKEKQNRRLRITIGINGWLNEEEDVTKPWRVLSTETEVFALRYELKTLIELGSAFTDLVKSAAWSTFKSEVIKRTVFATLWAALWPIQLLAAASKVDNPYSRGINRSRKAGRLLADALINRVQGERPVTLIGYSLGAAAIHACLQSLAERRAFGLVDTVVIMGAPAPAASSHWRTLRTVVSGKIFSAYSENDMVLGFVYRMYSLSMGVAGLEPIKDVEGVENLDLSDVVSGHLRYPELTGEILRKCGFVGVKASKEIEKDEVILMKDEYAEGHLIDFDAPSDAKTQPTRDGFKEYMADDLRGLTISPPALDPGHKPKDSPNPPLPRRPTQETQAREPSLPQRPSHVDPTPAPKQEENFQPEKPPKSSITDHPRPYTPTSSMSDDEEFRRITMTINDSP</sequence>
<dbReference type="InterPro" id="IPR029058">
    <property type="entry name" value="AB_hydrolase_fold"/>
</dbReference>
<feature type="region of interest" description="Disordered" evidence="6">
    <location>
        <begin position="680"/>
        <end position="775"/>
    </location>
</feature>
<name>A0A086T7Z6_HAPC1</name>
<keyword evidence="9" id="KW-1185">Reference proteome</keyword>
<feature type="transmembrane region" description="Helical" evidence="7">
    <location>
        <begin position="311"/>
        <end position="341"/>
    </location>
</feature>
<dbReference type="AlphaFoldDB" id="A0A086T7Z6"/>
<feature type="compositionally biased region" description="Polar residues" evidence="6">
    <location>
        <begin position="78"/>
        <end position="88"/>
    </location>
</feature>
<proteinExistence type="inferred from homology"/>
<evidence type="ECO:0000256" key="4">
    <source>
        <dbReference type="ARBA" id="ARBA00022989"/>
    </source>
</evidence>
<evidence type="ECO:0000256" key="5">
    <source>
        <dbReference type="ARBA" id="ARBA00023136"/>
    </source>
</evidence>
<comment type="similarity">
    <text evidence="2">Belongs to the TMCO4 family.</text>
</comment>
<keyword evidence="5 7" id="KW-0472">Membrane</keyword>
<evidence type="ECO:0000313" key="9">
    <source>
        <dbReference type="Proteomes" id="UP000029964"/>
    </source>
</evidence>
<protein>
    <submittedName>
        <fullName evidence="8">Putative membrane-like protein</fullName>
    </submittedName>
</protein>
<feature type="compositionally biased region" description="Polar residues" evidence="6">
    <location>
        <begin position="50"/>
        <end position="63"/>
    </location>
</feature>
<dbReference type="EMBL" id="JPKY01000031">
    <property type="protein sequence ID" value="KFH45478.1"/>
    <property type="molecule type" value="Genomic_DNA"/>
</dbReference>
<dbReference type="InterPro" id="IPR007941">
    <property type="entry name" value="DUF726"/>
</dbReference>
<comment type="subcellular location">
    <subcellularLocation>
        <location evidence="1">Membrane</location>
        <topology evidence="1">Multi-pass membrane protein</topology>
    </subcellularLocation>
</comment>
<comment type="caution">
    <text evidence="8">The sequence shown here is derived from an EMBL/GenBank/DDBJ whole genome shotgun (WGS) entry which is preliminary data.</text>
</comment>
<dbReference type="Gene3D" id="3.40.50.1820">
    <property type="entry name" value="alpha/beta hydrolase"/>
    <property type="match status" value="1"/>
</dbReference>
<dbReference type="PANTHER" id="PTHR17920:SF22">
    <property type="entry name" value="DUF726 DOMAIN PROTEIN (AFU_ORTHOLOGUE AFUA_2G12860)"/>
    <property type="match status" value="1"/>
</dbReference>
<feature type="compositionally biased region" description="Basic and acidic residues" evidence="6">
    <location>
        <begin position="739"/>
        <end position="750"/>
    </location>
</feature>
<dbReference type="HOGENOM" id="CLU_007407_3_0_1"/>
<keyword evidence="4 7" id="KW-1133">Transmembrane helix</keyword>
<evidence type="ECO:0000256" key="7">
    <source>
        <dbReference type="SAM" id="Phobius"/>
    </source>
</evidence>
<dbReference type="Proteomes" id="UP000029964">
    <property type="component" value="Unassembled WGS sequence"/>
</dbReference>
<feature type="transmembrane region" description="Helical" evidence="7">
    <location>
        <begin position="279"/>
        <end position="305"/>
    </location>
</feature>
<dbReference type="GO" id="GO:0016020">
    <property type="term" value="C:membrane"/>
    <property type="evidence" value="ECO:0007669"/>
    <property type="project" value="UniProtKB-SubCell"/>
</dbReference>
<evidence type="ECO:0000256" key="1">
    <source>
        <dbReference type="ARBA" id="ARBA00004141"/>
    </source>
</evidence>
<evidence type="ECO:0000256" key="2">
    <source>
        <dbReference type="ARBA" id="ARBA00009824"/>
    </source>
</evidence>
<gene>
    <name evidence="8" type="ORF">ACRE_036910</name>
</gene>
<dbReference type="Pfam" id="PF05277">
    <property type="entry name" value="DUF726"/>
    <property type="match status" value="1"/>
</dbReference>
<feature type="region of interest" description="Disordered" evidence="6">
    <location>
        <begin position="46"/>
        <end position="99"/>
    </location>
</feature>
<evidence type="ECO:0000256" key="3">
    <source>
        <dbReference type="ARBA" id="ARBA00022692"/>
    </source>
</evidence>
<keyword evidence="3 7" id="KW-0812">Transmembrane</keyword>
<accession>A0A086T7Z6</accession>